<dbReference type="EMBL" id="JAIWYP010000005">
    <property type="protein sequence ID" value="KAH3820979.1"/>
    <property type="molecule type" value="Genomic_DNA"/>
</dbReference>
<keyword evidence="4" id="KW-1185">Reference proteome</keyword>
<keyword evidence="2" id="KW-0812">Transmembrane</keyword>
<dbReference type="AlphaFoldDB" id="A0A9D4GT28"/>
<name>A0A9D4GT28_DREPO</name>
<accession>A0A9D4GT28</accession>
<reference evidence="3" key="2">
    <citation type="submission" date="2020-11" db="EMBL/GenBank/DDBJ databases">
        <authorList>
            <person name="McCartney M.A."/>
            <person name="Auch B."/>
            <person name="Kono T."/>
            <person name="Mallez S."/>
            <person name="Becker A."/>
            <person name="Gohl D.M."/>
            <person name="Silverstein K.A.T."/>
            <person name="Koren S."/>
            <person name="Bechman K.B."/>
            <person name="Herman A."/>
            <person name="Abrahante J.E."/>
            <person name="Garbe J."/>
        </authorList>
    </citation>
    <scope>NUCLEOTIDE SEQUENCE</scope>
    <source>
        <strain evidence="3">Duluth1</strain>
        <tissue evidence="3">Whole animal</tissue>
    </source>
</reference>
<feature type="coiled-coil region" evidence="1">
    <location>
        <begin position="2"/>
        <end position="40"/>
    </location>
</feature>
<evidence type="ECO:0000313" key="4">
    <source>
        <dbReference type="Proteomes" id="UP000828390"/>
    </source>
</evidence>
<evidence type="ECO:0000256" key="2">
    <source>
        <dbReference type="SAM" id="Phobius"/>
    </source>
</evidence>
<evidence type="ECO:0000256" key="1">
    <source>
        <dbReference type="SAM" id="Coils"/>
    </source>
</evidence>
<protein>
    <submittedName>
        <fullName evidence="3">Uncharacterized protein</fullName>
    </submittedName>
</protein>
<proteinExistence type="predicted"/>
<keyword evidence="2" id="KW-1133">Transmembrane helix</keyword>
<reference evidence="3" key="1">
    <citation type="journal article" date="2019" name="bioRxiv">
        <title>The Genome of the Zebra Mussel, Dreissena polymorpha: A Resource for Invasive Species Research.</title>
        <authorList>
            <person name="McCartney M.A."/>
            <person name="Auch B."/>
            <person name="Kono T."/>
            <person name="Mallez S."/>
            <person name="Zhang Y."/>
            <person name="Obille A."/>
            <person name="Becker A."/>
            <person name="Abrahante J.E."/>
            <person name="Garbe J."/>
            <person name="Badalamenti J.P."/>
            <person name="Herman A."/>
            <person name="Mangelson H."/>
            <person name="Liachko I."/>
            <person name="Sullivan S."/>
            <person name="Sone E.D."/>
            <person name="Koren S."/>
            <person name="Silverstein K.A.T."/>
            <person name="Beckman K.B."/>
            <person name="Gohl D.M."/>
        </authorList>
    </citation>
    <scope>NUCLEOTIDE SEQUENCE</scope>
    <source>
        <strain evidence="3">Duluth1</strain>
        <tissue evidence="3">Whole animal</tissue>
    </source>
</reference>
<evidence type="ECO:0000313" key="3">
    <source>
        <dbReference type="EMBL" id="KAH3820979.1"/>
    </source>
</evidence>
<organism evidence="3 4">
    <name type="scientific">Dreissena polymorpha</name>
    <name type="common">Zebra mussel</name>
    <name type="synonym">Mytilus polymorpha</name>
    <dbReference type="NCBI Taxonomy" id="45954"/>
    <lineage>
        <taxon>Eukaryota</taxon>
        <taxon>Metazoa</taxon>
        <taxon>Spiralia</taxon>
        <taxon>Lophotrochozoa</taxon>
        <taxon>Mollusca</taxon>
        <taxon>Bivalvia</taxon>
        <taxon>Autobranchia</taxon>
        <taxon>Heteroconchia</taxon>
        <taxon>Euheterodonta</taxon>
        <taxon>Imparidentia</taxon>
        <taxon>Neoheterodontei</taxon>
        <taxon>Myida</taxon>
        <taxon>Dreissenoidea</taxon>
        <taxon>Dreissenidae</taxon>
        <taxon>Dreissena</taxon>
    </lineage>
</organism>
<comment type="caution">
    <text evidence="3">The sequence shown here is derived from an EMBL/GenBank/DDBJ whole genome shotgun (WGS) entry which is preliminary data.</text>
</comment>
<dbReference type="Proteomes" id="UP000828390">
    <property type="component" value="Unassembled WGS sequence"/>
</dbReference>
<gene>
    <name evidence="3" type="ORF">DPMN_122732</name>
</gene>
<feature type="transmembrane region" description="Helical" evidence="2">
    <location>
        <begin position="63"/>
        <end position="81"/>
    </location>
</feature>
<keyword evidence="1" id="KW-0175">Coiled coil</keyword>
<keyword evidence="2" id="KW-0472">Membrane</keyword>
<sequence>MKMEAEEQIILLRQQIVALRKALADQQKEANDVKKQLDKEVCVLYVDKAISINKFSCFFVQQFFSFLGLILFSFELLGFYLRSIESKA</sequence>